<keyword evidence="4" id="KW-1185">Reference proteome</keyword>
<feature type="domain" description="HTH merR-type" evidence="2">
    <location>
        <begin position="13"/>
        <end position="83"/>
    </location>
</feature>
<dbReference type="Gene3D" id="1.10.1660.10">
    <property type="match status" value="1"/>
</dbReference>
<evidence type="ECO:0000256" key="1">
    <source>
        <dbReference type="ARBA" id="ARBA00023125"/>
    </source>
</evidence>
<dbReference type="InterPro" id="IPR047057">
    <property type="entry name" value="MerR_fam"/>
</dbReference>
<dbReference type="STRING" id="546364.SAMN04489730_0351"/>
<dbReference type="SUPFAM" id="SSF46955">
    <property type="entry name" value="Putative DNA-binding domain"/>
    <property type="match status" value="1"/>
</dbReference>
<dbReference type="PANTHER" id="PTHR30204">
    <property type="entry name" value="REDOX-CYCLING DRUG-SENSING TRANSCRIPTIONAL ACTIVATOR SOXR"/>
    <property type="match status" value="1"/>
</dbReference>
<accession>A0A1K1PBK2</accession>
<keyword evidence="1" id="KW-0238">DNA-binding</keyword>
<dbReference type="InterPro" id="IPR000551">
    <property type="entry name" value="MerR-type_HTH_dom"/>
</dbReference>
<proteinExistence type="predicted"/>
<dbReference type="Pfam" id="PF13411">
    <property type="entry name" value="MerR_1"/>
    <property type="match status" value="1"/>
</dbReference>
<dbReference type="PROSITE" id="PS50937">
    <property type="entry name" value="HTH_MERR_2"/>
    <property type="match status" value="1"/>
</dbReference>
<dbReference type="PANTHER" id="PTHR30204:SF98">
    <property type="entry name" value="HTH-TYPE TRANSCRIPTIONAL REGULATOR ADHR"/>
    <property type="match status" value="1"/>
</dbReference>
<dbReference type="EMBL" id="FPJG01000006">
    <property type="protein sequence ID" value="SFW44062.1"/>
    <property type="molecule type" value="Genomic_DNA"/>
</dbReference>
<organism evidence="3 4">
    <name type="scientific">Amycolatopsis australiensis</name>
    <dbReference type="NCBI Taxonomy" id="546364"/>
    <lineage>
        <taxon>Bacteria</taxon>
        <taxon>Bacillati</taxon>
        <taxon>Actinomycetota</taxon>
        <taxon>Actinomycetes</taxon>
        <taxon>Pseudonocardiales</taxon>
        <taxon>Pseudonocardiaceae</taxon>
        <taxon>Amycolatopsis</taxon>
    </lineage>
</organism>
<dbReference type="PRINTS" id="PR00040">
    <property type="entry name" value="HTHMERR"/>
</dbReference>
<dbReference type="AlphaFoldDB" id="A0A1K1PBK2"/>
<dbReference type="Proteomes" id="UP000182740">
    <property type="component" value="Unassembled WGS sequence"/>
</dbReference>
<evidence type="ECO:0000313" key="4">
    <source>
        <dbReference type="Proteomes" id="UP000182740"/>
    </source>
</evidence>
<sequence>MPRRPTLGSERMRMRMAELSAESGVPVATVKYYLREGLLPPGERTSPNQARYSAAHVQRLRLIKALTEVGGLPLASVGAVLAAIDGGETPHETMGVVQQELAGDPPKVSEEAAEWASELLRDLARRHGWKWHPEENRTVGNLVAALATAKELGHEKLAERLDEYFVLALRVAELDVEVVTGLTSFDKIIEAGLIATVLGDRIFTGLRHVAQEFASRELLDRAP</sequence>
<dbReference type="SMART" id="SM00422">
    <property type="entry name" value="HTH_MERR"/>
    <property type="match status" value="1"/>
</dbReference>
<evidence type="ECO:0000259" key="2">
    <source>
        <dbReference type="PROSITE" id="PS50937"/>
    </source>
</evidence>
<reference evidence="4" key="1">
    <citation type="submission" date="2016-11" db="EMBL/GenBank/DDBJ databases">
        <authorList>
            <person name="Varghese N."/>
            <person name="Submissions S."/>
        </authorList>
    </citation>
    <scope>NUCLEOTIDE SEQUENCE [LARGE SCALE GENOMIC DNA]</scope>
    <source>
        <strain evidence="4">DSM 44671</strain>
    </source>
</reference>
<dbReference type="CDD" id="cd04780">
    <property type="entry name" value="HTH_MerR-like_sg5"/>
    <property type="match status" value="1"/>
</dbReference>
<gene>
    <name evidence="3" type="ORF">SAMN04489730_0351</name>
</gene>
<dbReference type="InterPro" id="IPR009061">
    <property type="entry name" value="DNA-bd_dom_put_sf"/>
</dbReference>
<dbReference type="GO" id="GO:0003677">
    <property type="term" value="F:DNA binding"/>
    <property type="evidence" value="ECO:0007669"/>
    <property type="project" value="UniProtKB-KW"/>
</dbReference>
<name>A0A1K1PBK2_9PSEU</name>
<evidence type="ECO:0000313" key="3">
    <source>
        <dbReference type="EMBL" id="SFW44062.1"/>
    </source>
</evidence>
<protein>
    <submittedName>
        <fullName evidence="3">MerR HTH family regulatory protein</fullName>
    </submittedName>
</protein>
<dbReference type="GO" id="GO:0003700">
    <property type="term" value="F:DNA-binding transcription factor activity"/>
    <property type="evidence" value="ECO:0007669"/>
    <property type="project" value="InterPro"/>
</dbReference>